<accession>A0AAD6CL93</accession>
<dbReference type="EMBL" id="JAQIZZ010000008">
    <property type="protein sequence ID" value="KAJ5525549.1"/>
    <property type="molecule type" value="Genomic_DNA"/>
</dbReference>
<keyword evidence="1 3" id="KW-0808">Transferase</keyword>
<dbReference type="GO" id="GO:0016746">
    <property type="term" value="F:acyltransferase activity"/>
    <property type="evidence" value="ECO:0007669"/>
    <property type="project" value="UniProtKB-KW"/>
</dbReference>
<organism evidence="3 4">
    <name type="scientific">Penicillium frequentans</name>
    <dbReference type="NCBI Taxonomy" id="3151616"/>
    <lineage>
        <taxon>Eukaryota</taxon>
        <taxon>Fungi</taxon>
        <taxon>Dikarya</taxon>
        <taxon>Ascomycota</taxon>
        <taxon>Pezizomycotina</taxon>
        <taxon>Eurotiomycetes</taxon>
        <taxon>Eurotiomycetidae</taxon>
        <taxon>Eurotiales</taxon>
        <taxon>Aspergillaceae</taxon>
        <taxon>Penicillium</taxon>
    </lineage>
</organism>
<dbReference type="PANTHER" id="PTHR31896:SF13">
    <property type="entry name" value="TRICHOTHECENE 3-O-ACETYLTRANSFERASE"/>
    <property type="match status" value="1"/>
</dbReference>
<dbReference type="Proteomes" id="UP001220324">
    <property type="component" value="Unassembled WGS sequence"/>
</dbReference>
<reference evidence="3 4" key="1">
    <citation type="journal article" date="2023" name="IMA Fungus">
        <title>Comparative genomic study of the Penicillium genus elucidates a diverse pangenome and 15 lateral gene transfer events.</title>
        <authorList>
            <person name="Petersen C."/>
            <person name="Sorensen T."/>
            <person name="Nielsen M.R."/>
            <person name="Sondergaard T.E."/>
            <person name="Sorensen J.L."/>
            <person name="Fitzpatrick D.A."/>
            <person name="Frisvad J.C."/>
            <person name="Nielsen K.L."/>
        </authorList>
    </citation>
    <scope>NUCLEOTIDE SEQUENCE [LARGE SCALE GENOMIC DNA]</scope>
    <source>
        <strain evidence="3 4">IBT 35679</strain>
    </source>
</reference>
<keyword evidence="4" id="KW-1185">Reference proteome</keyword>
<evidence type="ECO:0000256" key="1">
    <source>
        <dbReference type="ARBA" id="ARBA00022679"/>
    </source>
</evidence>
<comment type="caution">
    <text evidence="3">The sequence shown here is derived from an EMBL/GenBank/DDBJ whole genome shotgun (WGS) entry which is preliminary data.</text>
</comment>
<name>A0AAD6CL93_9EURO</name>
<evidence type="ECO:0000313" key="4">
    <source>
        <dbReference type="Proteomes" id="UP001220324"/>
    </source>
</evidence>
<dbReference type="PANTHER" id="PTHR31896">
    <property type="entry name" value="FAMILY REGULATORY PROTEIN, PUTATIVE (AFU_ORTHOLOGUE AFUA_3G14730)-RELATED"/>
    <property type="match status" value="1"/>
</dbReference>
<evidence type="ECO:0000313" key="3">
    <source>
        <dbReference type="EMBL" id="KAJ5525549.1"/>
    </source>
</evidence>
<proteinExistence type="predicted"/>
<dbReference type="InterPro" id="IPR051283">
    <property type="entry name" value="Sec_Metabolite_Acyltrans"/>
</dbReference>
<protein>
    <submittedName>
        <fullName evidence="3">Transferase</fullName>
    </submittedName>
</protein>
<dbReference type="InterPro" id="IPR023213">
    <property type="entry name" value="CAT-like_dom_sf"/>
</dbReference>
<dbReference type="Pfam" id="PF02458">
    <property type="entry name" value="Transferase"/>
    <property type="match status" value="1"/>
</dbReference>
<dbReference type="AlphaFoldDB" id="A0AAD6CL93"/>
<evidence type="ECO:0000256" key="2">
    <source>
        <dbReference type="ARBA" id="ARBA00023315"/>
    </source>
</evidence>
<gene>
    <name evidence="3" type="ORF">N7494_012199</name>
</gene>
<keyword evidence="2" id="KW-0012">Acyltransferase</keyword>
<sequence length="482" mass="54128">MPKEKVFSIHPFDWENDPEEERFKVSTLDYLTVCTYNNYALFFRLDDANKSRVADLLKAGLEKTLSQVRHICGTIEKDPAGGHSFVKKKDSTVQFVVQWLDSAEDNEIYPSFDEIEKANFCTSALGDLNRWSVPPMTYGEKPEAHPDNSPVVAAYKANFIRGGLVFIMHHHHYSNDVMGWAGLTHQLAEHCFAIVNNTPAPSWDPACLDLSRITKAEVPDDSKVDGPPAPERHPGHIEAEMLLFHLPKSKAAELKKLASPIDGSWISTYDAFSAFIWRTASRLRAPAFKQDLSDPLFWCEAIDMRRRMHSPKPPVRIQHNVMAGALSNAAPVQSPTAGEVISEWPFSKLASYIRALTNSITQEALDQTLDVVATVRDKTALNIRIDAHPPMSLLQTDHRDANITAADFGFGKPLVYRHLIDRLTQGVIIIYPSRNPSPESDEGPEFSVSYETSLKQALIEDPEWNKYFEYRGVDAIDAPRGD</sequence>
<dbReference type="Gene3D" id="3.30.559.10">
    <property type="entry name" value="Chloramphenicol acetyltransferase-like domain"/>
    <property type="match status" value="2"/>
</dbReference>